<evidence type="ECO:0000313" key="8">
    <source>
        <dbReference type="Proteomes" id="UP000305836"/>
    </source>
</evidence>
<dbReference type="OrthoDB" id="3682986at2"/>
<comment type="cofactor">
    <cofactor evidence="1">
        <name>FAD</name>
        <dbReference type="ChEBI" id="CHEBI:57692"/>
    </cofactor>
</comment>
<dbReference type="InterPro" id="IPR006094">
    <property type="entry name" value="Oxid_FAD_bind_N"/>
</dbReference>
<evidence type="ECO:0000256" key="1">
    <source>
        <dbReference type="ARBA" id="ARBA00001974"/>
    </source>
</evidence>
<dbReference type="Gene3D" id="3.40.462.20">
    <property type="match status" value="1"/>
</dbReference>
<evidence type="ECO:0000313" key="7">
    <source>
        <dbReference type="EMBL" id="TKK76514.1"/>
    </source>
</evidence>
<dbReference type="InterPro" id="IPR036318">
    <property type="entry name" value="FAD-bd_PCMH-like_sf"/>
</dbReference>
<dbReference type="Gene3D" id="3.30.465.10">
    <property type="match status" value="1"/>
</dbReference>
<evidence type="ECO:0000256" key="5">
    <source>
        <dbReference type="ARBA" id="ARBA00023002"/>
    </source>
</evidence>
<evidence type="ECO:0000259" key="6">
    <source>
        <dbReference type="PROSITE" id="PS51387"/>
    </source>
</evidence>
<dbReference type="InterPro" id="IPR050416">
    <property type="entry name" value="FAD-linked_Oxidoreductase"/>
</dbReference>
<name>A0A4U3LN31_9ACTN</name>
<feature type="domain" description="FAD-binding PCMH-type" evidence="6">
    <location>
        <begin position="37"/>
        <end position="205"/>
    </location>
</feature>
<keyword evidence="5" id="KW-0560">Oxidoreductase</keyword>
<dbReference type="GO" id="GO:0016491">
    <property type="term" value="F:oxidoreductase activity"/>
    <property type="evidence" value="ECO:0007669"/>
    <property type="project" value="UniProtKB-KW"/>
</dbReference>
<dbReference type="SUPFAM" id="SSF56176">
    <property type="entry name" value="FAD-binding/transporter-associated domain-like"/>
    <property type="match status" value="1"/>
</dbReference>
<dbReference type="PANTHER" id="PTHR42973:SF39">
    <property type="entry name" value="FAD-BINDING PCMH-TYPE DOMAIN-CONTAINING PROTEIN"/>
    <property type="match status" value="1"/>
</dbReference>
<reference evidence="7 8" key="1">
    <citation type="submission" date="2019-04" db="EMBL/GenBank/DDBJ databases">
        <title>Kribbella sp. NEAU-THZ 27 nov., a novel actinomycete isolated from soil.</title>
        <authorList>
            <person name="Duan L."/>
        </authorList>
    </citation>
    <scope>NUCLEOTIDE SEQUENCE [LARGE SCALE GENOMIC DNA]</scope>
    <source>
        <strain evidence="8">NEAU-THZ27</strain>
    </source>
</reference>
<sequence>MVSDELIGRLRGAVAGPVLARGDDGFAEELAGFNLAVTHSPDVVVGLTSEDDAVAVVRAAAETGTPVRVLATVHGVPNPIQDGIVVTTSRLKGVTVDPQTRIAQINAGSVWADVISAAAPHGLAPIAGASEVVGCIGYTLGGGLGPLARTYGFSSDWARGFRVVTAAGEVVTANADEHADLFWALRGGKGGFGIVTSMDFELVELSTLYGGSVFFDAEHIAPVLNTWTEWTRTLPENANSSVVILRLPPLDFIPEPLRGKTVLNVRFAYVGDVAEGKQLFQPIRDAGTTLIDALGEMPASDIPLIHNDPKDPTPSWDRGMMLDAIDADFIAAFLEAAGPEQQLPLIAVEVRHLGGATARDVPEGSAVGGRGGAGTMTLIGVPDPSLFEKVLPATVDGLIAKLSPWISQQTTVNFAGGFALPGSYEASWPADTFARLAEVRADYDPDTLFPFGPRQENSGS</sequence>
<evidence type="ECO:0000256" key="2">
    <source>
        <dbReference type="ARBA" id="ARBA00005466"/>
    </source>
</evidence>
<dbReference type="PANTHER" id="PTHR42973">
    <property type="entry name" value="BINDING OXIDOREDUCTASE, PUTATIVE (AFU_ORTHOLOGUE AFUA_1G17690)-RELATED"/>
    <property type="match status" value="1"/>
</dbReference>
<evidence type="ECO:0000256" key="4">
    <source>
        <dbReference type="ARBA" id="ARBA00022827"/>
    </source>
</evidence>
<dbReference type="Gene3D" id="3.30.43.10">
    <property type="entry name" value="Uridine Diphospho-n-acetylenolpyruvylglucosamine Reductase, domain 2"/>
    <property type="match status" value="1"/>
</dbReference>
<dbReference type="PROSITE" id="PS51387">
    <property type="entry name" value="FAD_PCMH"/>
    <property type="match status" value="1"/>
</dbReference>
<organism evidence="7 8">
    <name type="scientific">Kribbella jiaozuonensis</name>
    <dbReference type="NCBI Taxonomy" id="2575441"/>
    <lineage>
        <taxon>Bacteria</taxon>
        <taxon>Bacillati</taxon>
        <taxon>Actinomycetota</taxon>
        <taxon>Actinomycetes</taxon>
        <taxon>Propionibacteriales</taxon>
        <taxon>Kribbellaceae</taxon>
        <taxon>Kribbella</taxon>
    </lineage>
</organism>
<proteinExistence type="inferred from homology"/>
<dbReference type="EMBL" id="SZPZ01000004">
    <property type="protein sequence ID" value="TKK76514.1"/>
    <property type="molecule type" value="Genomic_DNA"/>
</dbReference>
<protein>
    <submittedName>
        <fullName evidence="7">FAD-binding oxidoreductase</fullName>
    </submittedName>
</protein>
<dbReference type="InterPro" id="IPR016166">
    <property type="entry name" value="FAD-bd_PCMH"/>
</dbReference>
<dbReference type="AlphaFoldDB" id="A0A4U3LN31"/>
<keyword evidence="3" id="KW-0285">Flavoprotein</keyword>
<dbReference type="GO" id="GO:0071949">
    <property type="term" value="F:FAD binding"/>
    <property type="evidence" value="ECO:0007669"/>
    <property type="project" value="InterPro"/>
</dbReference>
<comment type="similarity">
    <text evidence="2">Belongs to the oxygen-dependent FAD-linked oxidoreductase family.</text>
</comment>
<dbReference type="InterPro" id="IPR016167">
    <property type="entry name" value="FAD-bd_PCMH_sub1"/>
</dbReference>
<comment type="caution">
    <text evidence="7">The sequence shown here is derived from an EMBL/GenBank/DDBJ whole genome shotgun (WGS) entry which is preliminary data.</text>
</comment>
<accession>A0A4U3LN31</accession>
<gene>
    <name evidence="7" type="ORF">FDA38_29490</name>
</gene>
<dbReference type="Pfam" id="PF01565">
    <property type="entry name" value="FAD_binding_4"/>
    <property type="match status" value="1"/>
</dbReference>
<keyword evidence="8" id="KW-1185">Reference proteome</keyword>
<dbReference type="InterPro" id="IPR016169">
    <property type="entry name" value="FAD-bd_PCMH_sub2"/>
</dbReference>
<dbReference type="Proteomes" id="UP000305836">
    <property type="component" value="Unassembled WGS sequence"/>
</dbReference>
<keyword evidence="4" id="KW-0274">FAD</keyword>
<evidence type="ECO:0000256" key="3">
    <source>
        <dbReference type="ARBA" id="ARBA00022630"/>
    </source>
</evidence>